<dbReference type="GO" id="GO:0003700">
    <property type="term" value="F:DNA-binding transcription factor activity"/>
    <property type="evidence" value="ECO:0007669"/>
    <property type="project" value="InterPro"/>
</dbReference>
<dbReference type="PANTHER" id="PTHR36216:SF1">
    <property type="entry name" value="HTH ARSR-TYPE DOMAIN-CONTAINING PROTEIN"/>
    <property type="match status" value="1"/>
</dbReference>
<dbReference type="InterPro" id="IPR013784">
    <property type="entry name" value="Carb-bd-like_fold"/>
</dbReference>
<name>Q0W7Y4_METAR</name>
<dbReference type="eggNOG" id="arCOG02490">
    <property type="taxonomic scope" value="Archaea"/>
</dbReference>
<dbReference type="AlphaFoldDB" id="Q0W7Y4"/>
<evidence type="ECO:0000256" key="1">
    <source>
        <dbReference type="SAM" id="Phobius"/>
    </source>
</evidence>
<dbReference type="SUPFAM" id="SSF50998">
    <property type="entry name" value="Quinoprotein alcohol dehydrogenase-like"/>
    <property type="match status" value="1"/>
</dbReference>
<dbReference type="eggNOG" id="arCOG02611">
    <property type="taxonomic scope" value="Archaea"/>
</dbReference>
<protein>
    <recommendedName>
        <fullName evidence="2">HTH marR-type domain-containing protein</fullName>
    </recommendedName>
</protein>
<dbReference type="OrthoDB" id="28610at2157"/>
<dbReference type="GO" id="GO:0030246">
    <property type="term" value="F:carbohydrate binding"/>
    <property type="evidence" value="ECO:0007669"/>
    <property type="project" value="InterPro"/>
</dbReference>
<keyword evidence="1" id="KW-0812">Transmembrane</keyword>
<dbReference type="InterPro" id="IPR036388">
    <property type="entry name" value="WH-like_DNA-bd_sf"/>
</dbReference>
<dbReference type="InterPro" id="IPR036390">
    <property type="entry name" value="WH_DNA-bd_sf"/>
</dbReference>
<evidence type="ECO:0000313" key="3">
    <source>
        <dbReference type="EMBL" id="CAJ35509.1"/>
    </source>
</evidence>
<dbReference type="PANTHER" id="PTHR36216">
    <property type="entry name" value="TRANSCRIPTIONAL REGULATOR, TRMB"/>
    <property type="match status" value="1"/>
</dbReference>
<dbReference type="InterPro" id="IPR011991">
    <property type="entry name" value="ArsR-like_HTH"/>
</dbReference>
<dbReference type="RefSeq" id="WP_012036985.1">
    <property type="nucleotide sequence ID" value="NC_009464.1"/>
</dbReference>
<gene>
    <name evidence="3" type="ORF">LRC582</name>
</gene>
<feature type="domain" description="HTH marR-type" evidence="2">
    <location>
        <begin position="928"/>
        <end position="978"/>
    </location>
</feature>
<dbReference type="InterPro" id="IPR015943">
    <property type="entry name" value="WD40/YVTN_repeat-like_dom_sf"/>
</dbReference>
<dbReference type="EMBL" id="AM114193">
    <property type="protein sequence ID" value="CAJ35509.1"/>
    <property type="molecule type" value="Genomic_DNA"/>
</dbReference>
<accession>Q0W7Y4</accession>
<keyword evidence="4" id="KW-1185">Reference proteome</keyword>
<dbReference type="Proteomes" id="UP000000663">
    <property type="component" value="Chromosome"/>
</dbReference>
<keyword evidence="1" id="KW-0472">Membrane</keyword>
<dbReference type="SUPFAM" id="SSF46785">
    <property type="entry name" value="Winged helix' DNA-binding domain"/>
    <property type="match status" value="2"/>
</dbReference>
<evidence type="ECO:0000259" key="2">
    <source>
        <dbReference type="Pfam" id="PF12802"/>
    </source>
</evidence>
<reference evidence="3 4" key="1">
    <citation type="journal article" date="2006" name="Science">
        <title>Genome of rice cluster I archaea -- the key methane producers in the rice rhizosphere.</title>
        <authorList>
            <person name="Erkel C."/>
            <person name="Kube M."/>
            <person name="Reinhardt R."/>
            <person name="Liesack W."/>
        </authorList>
    </citation>
    <scope>NUCLEOTIDE SEQUENCE [LARGE SCALE GENOMIC DNA]</scope>
    <source>
        <strain evidence="4">DSM 22066 / NBRC 105507 / MRE50</strain>
    </source>
</reference>
<dbReference type="Pfam" id="PF12802">
    <property type="entry name" value="MarR_2"/>
    <property type="match status" value="1"/>
</dbReference>
<proteinExistence type="predicted"/>
<dbReference type="Gene3D" id="2.130.10.10">
    <property type="entry name" value="YVTN repeat-like/Quinoprotein amine dehydrogenase"/>
    <property type="match status" value="1"/>
</dbReference>
<dbReference type="CDD" id="cd00090">
    <property type="entry name" value="HTH_ARSR"/>
    <property type="match status" value="1"/>
</dbReference>
<organism evidence="3 4">
    <name type="scientific">Methanocella arvoryzae (strain DSM 22066 / NBRC 105507 / MRE50)</name>
    <dbReference type="NCBI Taxonomy" id="351160"/>
    <lineage>
        <taxon>Archaea</taxon>
        <taxon>Methanobacteriati</taxon>
        <taxon>Methanobacteriota</taxon>
        <taxon>Stenosarchaea group</taxon>
        <taxon>Methanomicrobia</taxon>
        <taxon>Methanocellales</taxon>
        <taxon>Methanocellaceae</taxon>
        <taxon>Methanocella</taxon>
    </lineage>
</organism>
<dbReference type="InterPro" id="IPR000835">
    <property type="entry name" value="HTH_MarR-typ"/>
</dbReference>
<dbReference type="InterPro" id="IPR011047">
    <property type="entry name" value="Quinoprotein_ADH-like_sf"/>
</dbReference>
<evidence type="ECO:0000313" key="4">
    <source>
        <dbReference type="Proteomes" id="UP000000663"/>
    </source>
</evidence>
<dbReference type="Gene3D" id="1.10.10.10">
    <property type="entry name" value="Winged helix-like DNA-binding domain superfamily/Winged helix DNA-binding domain"/>
    <property type="match status" value="2"/>
</dbReference>
<keyword evidence="1" id="KW-1133">Transmembrane helix</keyword>
<feature type="transmembrane region" description="Helical" evidence="1">
    <location>
        <begin position="810"/>
        <end position="833"/>
    </location>
</feature>
<dbReference type="GeneID" id="5145296"/>
<dbReference type="KEGG" id="rci:LRC582"/>
<dbReference type="SUPFAM" id="SSF49452">
    <property type="entry name" value="Starch-binding domain-like"/>
    <property type="match status" value="1"/>
</dbReference>
<sequence>MKTSVSLKAILLAGLLCLLAIASDTACVYAQSFSNNSSEQSTGTITFGLQYGRHEYLADANVALYRMLGYNVSTGHDDLELVNIPGNPLNASNVVFCGDSLYRFYGVPYGDYEIVATREDKTWQAFTSSTPDSADCVLSVMVDNPGNKVPGTVNLDRNTIYGWTTDIYGSNIGNATVTLFRQNGRYGTPVLATEIENNPVMSGTGDYRGFYSFGNVSPGWYKLTAVKDSQIVEWVLDFRADEENGRRVYTTLPYGMTWLERAVEELPGVSNLSSDAPYAVSQNSSSPEDLWTTSLNDTIRSITQDGKGGLFAFGQRTVYSLDEAGKQRWSYEIPSQWRLNRPCWRNLYDMNEPPYGPNLMKMGSRPIYDVKDGYLYVYLTPNASYPTLDNDYQGAGSVDMAALSWVVMAISPEGKVLWTLPLPTGIEFADTTTIRALGDRVYVFHDYTEIVADKNGKVLFTIPDISDPAAVDEAGNLYVTPATPRDMRSSTRRYTDSAFDYGILDYRVPSRIVEAYSNDGTRSWSIDIGTEIIRQYIAEEVRQQYGSLPLYQQDTLYVPVRDGVLAYSTNGSLKWSARMGEAYKLFMHMPIDSENNVYLAYDEGSSSLGDTWLHVLNDEGNVIADSRVYSEIIDSRTSPAARDGIIYYVITRNLDWEVPVENMPYAIVAAYDIYNDTILWAHTINPGVEHEIVIDADNVGEITDFIDPDEYPDVLLGTNLTRGVSPGTANRVVFTEVRPSGDVIYVSFRALKYEYPVILGTSRAAYASDIYALSLNGTPVYRTKTSSLITAMAVNNSTVFFSTGGGNISAVAAGIVAGLTLLATIAIVAKFLLFGTVSRGRARLDSNENRNRVVAFVKEHPGSTLYEISRSTNMNMGTVRYHAFILSINHKITTFSDGKFVRYFPNSNTYSKEDQQIISLMRRVATGRIINALLDAPGISNADLCERLGQPESAISKLLKVLTLKGIAVRENTPDGRQIYYLSDAAVEKAARFFRYIGDIDGTTPGSSGRF</sequence>